<dbReference type="Proteomes" id="UP000006503">
    <property type="component" value="Chromosome"/>
</dbReference>
<evidence type="ECO:0000313" key="2">
    <source>
        <dbReference type="EMBL" id="AFO48359.1"/>
    </source>
</evidence>
<reference evidence="3" key="1">
    <citation type="journal article" date="2013" name="Microb. Biotechnol.">
        <title>Metabolic potential of the organic-solvent tolerant Pseudomonas putida DOT-T1E deduced from its annotated genome.</title>
        <authorList>
            <person name="Udaondo Z."/>
            <person name="Molina L."/>
            <person name="Daniels C."/>
            <person name="Gomez M.J."/>
            <person name="Molina-Henares M.A."/>
            <person name="Matilla M.A."/>
            <person name="Roca A."/>
            <person name="Fernandez M."/>
            <person name="Duque E."/>
            <person name="Segura A."/>
            <person name="Ramos J.L."/>
        </authorList>
    </citation>
    <scope>NUCLEOTIDE SEQUENCE [LARGE SCALE GENOMIC DNA]</scope>
    <source>
        <strain evidence="3">DOT-T1E</strain>
    </source>
</reference>
<dbReference type="InterPro" id="IPR027417">
    <property type="entry name" value="P-loop_NTPase"/>
</dbReference>
<dbReference type="SUPFAM" id="SSF75712">
    <property type="entry name" value="Rad50 coiled-coil Zn hook"/>
    <property type="match status" value="1"/>
</dbReference>
<feature type="coiled-coil region" evidence="1">
    <location>
        <begin position="358"/>
        <end position="406"/>
    </location>
</feature>
<keyword evidence="1" id="KW-0175">Coiled coil</keyword>
<dbReference type="AlphaFoldDB" id="I7C9A4"/>
<dbReference type="RefSeq" id="WP_014860382.1">
    <property type="nucleotide sequence ID" value="NC_018220.1"/>
</dbReference>
<dbReference type="SUPFAM" id="SSF52540">
    <property type="entry name" value="P-loop containing nucleoside triphosphate hydrolases"/>
    <property type="match status" value="1"/>
</dbReference>
<gene>
    <name evidence="2" type="ordered locus">T1E_2514</name>
</gene>
<dbReference type="Gene3D" id="3.40.50.300">
    <property type="entry name" value="P-loop containing nucleotide triphosphate hydrolases"/>
    <property type="match status" value="1"/>
</dbReference>
<evidence type="ECO:0000256" key="1">
    <source>
        <dbReference type="SAM" id="Coils"/>
    </source>
</evidence>
<evidence type="ECO:0000313" key="3">
    <source>
        <dbReference type="Proteomes" id="UP000006503"/>
    </source>
</evidence>
<proteinExistence type="predicted"/>
<sequence>MKPNISINSLNLVGHRKTYTIPFFPGVNIIYGDSDTGKSSILEFISYLLGASKIELADEVKSSVSFAALELEINNIQYTIKRNIYDPSEYIEVYPCIFSKCSEFFPKKYCPTFVDSNAPDGFFSDFLLDSLGFPKVKIKVSPSKANSDVKRLGFRSLFKYVYVNQDDVGSKSFLDLNNNWAKATSNREVLKYIFNVLDSSITEIEVQISERTKESNSLLQKYNSVSEFLRETDYESRDSIDDAITEIEKTITVLEKELDAVNTTMTSNSQHHSELKSIFNELALNEKRASQDIFKTREQIEKYSRLKNDYDNDIAKINSIIIAQTRIGEAAITVNPCPVCDTPLTPSTASEHFNLTELDSLTDELSSLQKKKKSIQALIDELAQKYRELSQEQAAYRIDLDRAREMIDTEAKEMITPFLTQRDTLIKQIASSKQEKNQQVGNIRIRNQQQKIHDAYTHSLLAIKQLQERLAELKISAPSIAEVLNKLSDYLKKYLNTVNIKRREGISISPKSFAPVIRDRDYVDITSGGLRTIASVGFMLSLLEYSIDSEINHPRFLMIDTVGKYLGKTTKDKYIAQTSHTADEQEGISDPLKYQNMYEHILEIAMRAEEKEVPCQIILVDNDVPETFVNRYKAFIVAHYSSKGEDGLSVGLIDDIGKS</sequence>
<organism evidence="2 3">
    <name type="scientific">Pseudomonas putida (strain DOT-T1E)</name>
    <dbReference type="NCBI Taxonomy" id="1196325"/>
    <lineage>
        <taxon>Bacteria</taxon>
        <taxon>Pseudomonadati</taxon>
        <taxon>Pseudomonadota</taxon>
        <taxon>Gammaproteobacteria</taxon>
        <taxon>Pseudomonadales</taxon>
        <taxon>Pseudomonadaceae</taxon>
        <taxon>Pseudomonas</taxon>
    </lineage>
</organism>
<dbReference type="PANTHER" id="PTHR32114">
    <property type="entry name" value="ABC TRANSPORTER ABCH.3"/>
    <property type="match status" value="1"/>
</dbReference>
<dbReference type="EMBL" id="CP003734">
    <property type="protein sequence ID" value="AFO48359.1"/>
    <property type="molecule type" value="Genomic_DNA"/>
</dbReference>
<accession>I7C9A4</accession>
<dbReference type="HOGENOM" id="CLU_027337_0_0_6"/>
<evidence type="ECO:0008006" key="4">
    <source>
        <dbReference type="Google" id="ProtNLM"/>
    </source>
</evidence>
<dbReference type="PANTHER" id="PTHR32114:SF2">
    <property type="entry name" value="ABC TRANSPORTER ABCH.3"/>
    <property type="match status" value="1"/>
</dbReference>
<dbReference type="PATRIC" id="fig|1196325.3.peg.2506"/>
<dbReference type="KEGG" id="ppx:T1E_2514"/>
<protein>
    <recommendedName>
        <fullName evidence="4">Exonuclease SbcC</fullName>
    </recommendedName>
</protein>
<name>I7C9A4_PSEPT</name>